<dbReference type="NCBIfam" id="TIGR01376">
    <property type="entry name" value="POMP_repeat"/>
    <property type="match status" value="1"/>
</dbReference>
<keyword evidence="8" id="KW-0175">Coiled coil</keyword>
<dbReference type="InterPro" id="IPR003368">
    <property type="entry name" value="POMP_repeat"/>
</dbReference>
<dbReference type="EMBL" id="CP015145">
    <property type="protein sequence ID" value="AMX20464.1"/>
    <property type="molecule type" value="Genomic_DNA"/>
</dbReference>
<evidence type="ECO:0000256" key="6">
    <source>
        <dbReference type="ARBA" id="ARBA00023136"/>
    </source>
</evidence>
<dbReference type="NCBIfam" id="TIGR04214">
    <property type="entry name" value="CSLREA_Nterm"/>
    <property type="match status" value="1"/>
</dbReference>
<name>A0AB33BFF9_ACIPI</name>
<feature type="chain" id="PRO_5044336355" description="CSLREA domain-containing protein" evidence="9">
    <location>
        <begin position="22"/>
        <end position="811"/>
    </location>
</feature>
<feature type="coiled-coil region" evidence="8">
    <location>
        <begin position="486"/>
        <end position="536"/>
    </location>
</feature>
<keyword evidence="7" id="KW-0998">Cell outer membrane</keyword>
<keyword evidence="6" id="KW-0472">Membrane</keyword>
<evidence type="ECO:0000256" key="9">
    <source>
        <dbReference type="SAM" id="SignalP"/>
    </source>
</evidence>
<evidence type="ECO:0000256" key="7">
    <source>
        <dbReference type="ARBA" id="ARBA00023237"/>
    </source>
</evidence>
<organism evidence="10 11">
    <name type="scientific">Acinetobacter pittii</name>
    <name type="common">Acinetobacter genomosp. 3</name>
    <dbReference type="NCBI Taxonomy" id="48296"/>
    <lineage>
        <taxon>Bacteria</taxon>
        <taxon>Pseudomonadati</taxon>
        <taxon>Pseudomonadota</taxon>
        <taxon>Gammaproteobacteria</taxon>
        <taxon>Moraxellales</taxon>
        <taxon>Moraxellaceae</taxon>
        <taxon>Acinetobacter</taxon>
        <taxon>Acinetobacter calcoaceticus/baumannii complex</taxon>
    </lineage>
</organism>
<evidence type="ECO:0000256" key="4">
    <source>
        <dbReference type="ARBA" id="ARBA00022525"/>
    </source>
</evidence>
<dbReference type="GO" id="GO:0005576">
    <property type="term" value="C:extracellular region"/>
    <property type="evidence" value="ECO:0007669"/>
    <property type="project" value="UniProtKB-SubCell"/>
</dbReference>
<comment type="subcellular location">
    <subcellularLocation>
        <location evidence="1">Cell envelope</location>
    </subcellularLocation>
    <subcellularLocation>
        <location evidence="2">Cell outer membrane</location>
    </subcellularLocation>
    <subcellularLocation>
        <location evidence="3">Secreted</location>
    </subcellularLocation>
</comment>
<sequence>MKNYKKALLALAVLANMPLFADTTNKRIEVTTFADEDGENTNACSLREAIKVAETRKSAYGCTVFSLDTDQVIQLKAGTYTLNKELVPNANISIYGYGEREEDKIWSEKNVLTNDYPALPKLQTRINAAGKSRIFNTAENQKALFLQNIILENGTASNQGGAIYAGGDVTLLNTQILNSQAPKGGAIFLGGNEVDLSISHSLVQGNQATTGSVLAMSCFNGTEYAKRDVTFTSSSIINNGSNNSTSTFEFCGEPTAEFTINTIAQNIASTVNGVILKFTGDAIPGNTTNPSTVLSGGSSLKLQNNTIVQNSARTTFFYDSLGGKELNFNIIGYNPNGYACRYLVGPAADLKNSGLKLSFNALNLSNNPDKCDLPTEVLSSANKTIDISDVPFNALLEHHEAAAVTGFLPLYFPLNNSPLLPPEKEDLTDIDPERKAVCTVIDQRGLVRLPTNKPYYESVNIARNSCDIGSVELMKLTAGDLKGLGNESLTALLKGYQTQYDTVEKNLTNPLYSYLSDTLKIDLANYKNLLDQTKANAKYRAIYIDLKANSLPLPNEDSSHLLKFFNSTDYNIKVETIGTGLINDKQYYIRDTEEKVLKCEWNAALQQIIFYRLDDLITTSGDNHYCKYTVSTKDGIIQSTGLLEAKFDNIAPVVTDSKVVFQYLANEVIPLNLLKYANDDGDGPANTLITKPNKPQFADLPIYLPSKSSKDGIFTVVKADREGPCPDEDKDNTCYGGNIYIQAKNSFNNFNDTLTYYVYDADNKISNAGTISLVSSNTTAGGGNSGGGGGSFGILSLASLLGLAAYRRYRK</sequence>
<dbReference type="SUPFAM" id="SSF51126">
    <property type="entry name" value="Pectin lyase-like"/>
    <property type="match status" value="1"/>
</dbReference>
<evidence type="ECO:0008006" key="12">
    <source>
        <dbReference type="Google" id="ProtNLM"/>
    </source>
</evidence>
<evidence type="ECO:0000256" key="2">
    <source>
        <dbReference type="ARBA" id="ARBA00004442"/>
    </source>
</evidence>
<dbReference type="RefSeq" id="WP_063099449.1">
    <property type="nucleotide sequence ID" value="NZ_CP015145.1"/>
</dbReference>
<dbReference type="GO" id="GO:0009279">
    <property type="term" value="C:cell outer membrane"/>
    <property type="evidence" value="ECO:0007669"/>
    <property type="project" value="UniProtKB-SubCell"/>
</dbReference>
<keyword evidence="4" id="KW-0964">Secreted</keyword>
<keyword evidence="5 9" id="KW-0732">Signal</keyword>
<protein>
    <recommendedName>
        <fullName evidence="12">CSLREA domain-containing protein</fullName>
    </recommendedName>
</protein>
<gene>
    <name evidence="10" type="ORF">IEC338SC_3354</name>
</gene>
<evidence type="ECO:0000256" key="1">
    <source>
        <dbReference type="ARBA" id="ARBA00004196"/>
    </source>
</evidence>
<evidence type="ECO:0000256" key="3">
    <source>
        <dbReference type="ARBA" id="ARBA00004613"/>
    </source>
</evidence>
<evidence type="ECO:0000313" key="11">
    <source>
        <dbReference type="Proteomes" id="UP000076152"/>
    </source>
</evidence>
<proteinExistence type="predicted"/>
<dbReference type="InterPro" id="IPR011050">
    <property type="entry name" value="Pectin_lyase_fold/virulence"/>
</dbReference>
<evidence type="ECO:0000313" key="10">
    <source>
        <dbReference type="EMBL" id="AMX20464.1"/>
    </source>
</evidence>
<reference evidence="10 11" key="1">
    <citation type="submission" date="2016-04" db="EMBL/GenBank/DDBJ databases">
        <title>Complete genome sequencing of OXA-72 bearing Acinetobacter pittii strain IEC338SC.</title>
        <authorList>
            <person name="Brasiliense D.M."/>
            <person name="Lima K.V."/>
            <person name="Souza C.O."/>
            <person name="Dutra L.G."/>
            <person name="Mamizuka E.M."/>
            <person name="Perez-Chaparro P.J."/>
            <person name="McCulloch J.A."/>
        </authorList>
    </citation>
    <scope>NUCLEOTIDE SEQUENCE [LARGE SCALE GENOMIC DNA]</scope>
    <source>
        <strain evidence="10 11">IEC338SC</strain>
    </source>
</reference>
<dbReference type="InterPro" id="IPR026457">
    <property type="entry name" value="CSLREA_Nterm"/>
</dbReference>
<dbReference type="AlphaFoldDB" id="A0AB33BFF9"/>
<dbReference type="Proteomes" id="UP000076152">
    <property type="component" value="Chromosome"/>
</dbReference>
<feature type="signal peptide" evidence="9">
    <location>
        <begin position="1"/>
        <end position="21"/>
    </location>
</feature>
<accession>A0AB33BFF9</accession>
<evidence type="ECO:0000256" key="8">
    <source>
        <dbReference type="SAM" id="Coils"/>
    </source>
</evidence>
<evidence type="ECO:0000256" key="5">
    <source>
        <dbReference type="ARBA" id="ARBA00022729"/>
    </source>
</evidence>